<accession>A0A2G4R2D7</accession>
<evidence type="ECO:0000313" key="2">
    <source>
        <dbReference type="Proteomes" id="UP000237472"/>
    </source>
</evidence>
<gene>
    <name evidence="1" type="ORF">AA994_04305</name>
</gene>
<evidence type="ECO:0000313" key="1">
    <source>
        <dbReference type="EMBL" id="PHY90742.1"/>
    </source>
</evidence>
<feature type="non-terminal residue" evidence="1">
    <location>
        <position position="263"/>
    </location>
</feature>
<dbReference type="EMBL" id="LDWY01000052">
    <property type="protein sequence ID" value="PHY90742.1"/>
    <property type="molecule type" value="Genomic_DNA"/>
</dbReference>
<reference evidence="2" key="1">
    <citation type="submission" date="2015-06" db="EMBL/GenBank/DDBJ databases">
        <authorList>
            <person name="Parisi A."/>
            <person name="Chiara M."/>
            <person name="Florio D."/>
            <person name="Miccolupo A."/>
            <person name="Manzari C."/>
            <person name="Mion D."/>
            <person name="Caruso M."/>
            <person name="D'erchia A.M."/>
            <person name="Zanoni R."/>
        </authorList>
    </citation>
    <scope>NUCLEOTIDE SEQUENCE [LARGE SCALE GENOMIC DNA]</scope>
    <source>
        <strain evidence="2">73/13</strain>
    </source>
</reference>
<feature type="non-terminal residue" evidence="1">
    <location>
        <position position="1"/>
    </location>
</feature>
<name>A0A2G4R2D7_9BACT</name>
<evidence type="ECO:0008006" key="3">
    <source>
        <dbReference type="Google" id="ProtNLM"/>
    </source>
</evidence>
<dbReference type="AlphaFoldDB" id="A0A2G4R2D7"/>
<proteinExistence type="predicted"/>
<dbReference type="Proteomes" id="UP000237472">
    <property type="component" value="Unassembled WGS sequence"/>
</dbReference>
<sequence>RNQQGIHNLPSYLNSHSFKSRLIPSFLALSVITALYSPLQAAWVYNKHDDTSQTSENISTSDNGTINNKNWIFYTSNSGTNGNLTINHTLSASGTGTGGGVNVSNGRTVGTIMVGSSGSLSTQHHGINIMQNAHATKIDVQGSLSVSGNNGQGININSNANVGTITLGSSGSISSQHRRAILVNKNATINHIDIQGTITNGRGVWNDGIIGSNGSGGSSGTTTPGIKVTGNITSTSESAAALGNGGTINGNIVVENGATLTGG</sequence>
<organism evidence="1 2">
    <name type="scientific">Campylobacter vulpis</name>
    <dbReference type="NCBI Taxonomy" id="1655500"/>
    <lineage>
        <taxon>Bacteria</taxon>
        <taxon>Pseudomonadati</taxon>
        <taxon>Campylobacterota</taxon>
        <taxon>Epsilonproteobacteria</taxon>
        <taxon>Campylobacterales</taxon>
        <taxon>Campylobacteraceae</taxon>
        <taxon>Campylobacter</taxon>
    </lineage>
</organism>
<protein>
    <recommendedName>
        <fullName evidence="3">Autotransporter outer membrane beta-barrel domain-containing protein</fullName>
    </recommendedName>
</protein>
<comment type="caution">
    <text evidence="1">The sequence shown here is derived from an EMBL/GenBank/DDBJ whole genome shotgun (WGS) entry which is preliminary data.</text>
</comment>